<keyword evidence="2" id="KW-1185">Reference proteome</keyword>
<evidence type="ECO:0000313" key="1">
    <source>
        <dbReference type="EMBL" id="GMQ62670.1"/>
    </source>
</evidence>
<comment type="caution">
    <text evidence="1">The sequence shown here is derived from an EMBL/GenBank/DDBJ whole genome shotgun (WGS) entry which is preliminary data.</text>
</comment>
<gene>
    <name evidence="1" type="ORF">AN2V17_19020</name>
</gene>
<dbReference type="Proteomes" id="UP001374599">
    <property type="component" value="Unassembled WGS sequence"/>
</dbReference>
<proteinExistence type="predicted"/>
<evidence type="ECO:0000313" key="2">
    <source>
        <dbReference type="Proteomes" id="UP001374599"/>
    </source>
</evidence>
<sequence length="220" mass="25181">MNHFVKIIIIILIVGIFGGITNYLLNGIKTEKKYVLKFDIELLKSIFAGIGASLLVPLFLNMISSDIIEQSKTNEYMLLVFIGFCLIASISSKAFIKSISDKILKEIGDRVNRVEEEVAPIVENSVEPDNIESRKRMRGNNDFLDNVEISILISFENSKYIYRSINGIVNELKVDNDKIEHYIESLINRRLIKTKSIKDKDMYYITAKGKEYIGFQNNND</sequence>
<protein>
    <submittedName>
        <fullName evidence="1">Uncharacterized protein</fullName>
    </submittedName>
</protein>
<dbReference type="EMBL" id="BTPU01000027">
    <property type="protein sequence ID" value="GMQ62670.1"/>
    <property type="molecule type" value="Genomic_DNA"/>
</dbReference>
<accession>A0ACB5UIG2</accession>
<reference evidence="1" key="1">
    <citation type="submission" date="2023-09" db="EMBL/GenBank/DDBJ databases">
        <title>Vallitalea sediminicola and Vallitalea maricola sp. nov., anaerobic bacteria isolated from marine sediment.</title>
        <authorList>
            <person name="Hirano S."/>
            <person name="Maeda A."/>
            <person name="Terahara T."/>
            <person name="Mori K."/>
            <person name="Hamada M."/>
            <person name="Matsumoto R."/>
            <person name="Kobayashi T."/>
        </authorList>
    </citation>
    <scope>NUCLEOTIDE SEQUENCE</scope>
    <source>
        <strain evidence="1">AN17-2</strain>
    </source>
</reference>
<name>A0ACB5UIG2_9FIRM</name>
<organism evidence="1 2">
    <name type="scientific">Vallitalea maricola</name>
    <dbReference type="NCBI Taxonomy" id="3074433"/>
    <lineage>
        <taxon>Bacteria</taxon>
        <taxon>Bacillati</taxon>
        <taxon>Bacillota</taxon>
        <taxon>Clostridia</taxon>
        <taxon>Lachnospirales</taxon>
        <taxon>Vallitaleaceae</taxon>
        <taxon>Vallitalea</taxon>
    </lineage>
</organism>